<reference evidence="1 2" key="1">
    <citation type="journal article" date="2002" name="Nature">
        <title>Genome sequence of the plant pathogen Ralstonia solanacearum.</title>
        <authorList>
            <person name="Salanoubat M."/>
            <person name="Genin S."/>
            <person name="Artiguenave F."/>
            <person name="Gouzy J."/>
            <person name="Mangenot S."/>
            <person name="Arlat M."/>
            <person name="Billault A."/>
            <person name="Brottier P."/>
            <person name="Camus J.C."/>
            <person name="Cattolico L."/>
            <person name="Chandler M."/>
            <person name="Choisne N."/>
            <person name="Claudel-Renard C."/>
            <person name="Cunnac S."/>
            <person name="Demange N."/>
            <person name="Gaspin C."/>
            <person name="Lavie M."/>
            <person name="Moisan A."/>
            <person name="Robert C."/>
            <person name="Saurin W."/>
            <person name="Schiex T."/>
            <person name="Siguier P."/>
            <person name="Thebault P."/>
            <person name="Whalen M."/>
            <person name="Wincker P."/>
            <person name="Levy M."/>
            <person name="Weissenbach J."/>
            <person name="Boucher C.A."/>
        </authorList>
    </citation>
    <scope>NUCLEOTIDE SEQUENCE [LARGE SCALE GENOMIC DNA]</scope>
    <source>
        <strain evidence="2">ATCC BAA-1114 / GMI1000</strain>
    </source>
</reference>
<dbReference type="KEGG" id="rso:RSc1842"/>
<dbReference type="Proteomes" id="UP000001436">
    <property type="component" value="Chromosome"/>
</dbReference>
<dbReference type="SUPFAM" id="SSF46689">
    <property type="entry name" value="Homeodomain-like"/>
    <property type="match status" value="1"/>
</dbReference>
<protein>
    <submittedName>
        <fullName evidence="1">Probable transposase protein</fullName>
    </submittedName>
</protein>
<dbReference type="EnsemblBacteria" id="CAD15544">
    <property type="protein sequence ID" value="CAD15544"/>
    <property type="gene ID" value="RSc1842"/>
</dbReference>
<evidence type="ECO:0000313" key="2">
    <source>
        <dbReference type="Proteomes" id="UP000001436"/>
    </source>
</evidence>
<keyword evidence="2" id="KW-1185">Reference proteome</keyword>
<dbReference type="HOGENOM" id="CLU_041517_3_0_4"/>
<dbReference type="Pfam" id="PF13565">
    <property type="entry name" value="HTH_32"/>
    <property type="match status" value="1"/>
</dbReference>
<dbReference type="InterPro" id="IPR009057">
    <property type="entry name" value="Homeodomain-like_sf"/>
</dbReference>
<dbReference type="AlphaFoldDB" id="Q8XYB6"/>
<proteinExistence type="predicted"/>
<evidence type="ECO:0000313" key="1">
    <source>
        <dbReference type="EMBL" id="CAD15544.1"/>
    </source>
</evidence>
<accession>Q8XYB6</accession>
<gene>
    <name evidence="1" type="ordered locus">RSc1842</name>
</gene>
<sequence length="130" mass="14905">MPKPEAITMTMRELDRLKVIQAVVDHGLAVWRAAERLGLSRRHVERLVLRYREDGPQGLCSRKWGQPGHHQLPPGLESRVCGLIRDSYADFGPTLAAERLRERHGIEISKACVRRIWSNARRYSRPMPGC</sequence>
<organism evidence="1 2">
    <name type="scientific">Ralstonia nicotianae (strain ATCC BAA-1114 / GMI1000)</name>
    <name type="common">Ralstonia solanacearum</name>
    <dbReference type="NCBI Taxonomy" id="267608"/>
    <lineage>
        <taxon>Bacteria</taxon>
        <taxon>Pseudomonadati</taxon>
        <taxon>Pseudomonadota</taxon>
        <taxon>Betaproteobacteria</taxon>
        <taxon>Burkholderiales</taxon>
        <taxon>Burkholderiaceae</taxon>
        <taxon>Ralstonia</taxon>
        <taxon>Ralstonia solanacearum species complex</taxon>
    </lineage>
</organism>
<dbReference type="eggNOG" id="COG3415">
    <property type="taxonomic scope" value="Bacteria"/>
</dbReference>
<dbReference type="EMBL" id="AL646052">
    <property type="protein sequence ID" value="CAD15544.1"/>
    <property type="molecule type" value="Genomic_DNA"/>
</dbReference>
<dbReference type="STRING" id="267608.RSc1842"/>
<dbReference type="RefSeq" id="WP_011001780.1">
    <property type="nucleotide sequence ID" value="NC_003295.1"/>
</dbReference>
<name>Q8XYB6_RALN1</name>